<proteinExistence type="inferred from homology"/>
<gene>
    <name evidence="3" type="ORF">NOF55_12765</name>
</gene>
<dbReference type="Gene3D" id="3.40.190.150">
    <property type="entry name" value="Bordetella uptake gene, domain 1"/>
    <property type="match status" value="1"/>
</dbReference>
<dbReference type="PANTHER" id="PTHR42928">
    <property type="entry name" value="TRICARBOXYLATE-BINDING PROTEIN"/>
    <property type="match status" value="1"/>
</dbReference>
<dbReference type="PIRSF" id="PIRSF017082">
    <property type="entry name" value="YflP"/>
    <property type="match status" value="1"/>
</dbReference>
<dbReference type="PANTHER" id="PTHR42928:SF5">
    <property type="entry name" value="BLR1237 PROTEIN"/>
    <property type="match status" value="1"/>
</dbReference>
<dbReference type="CDD" id="cd07012">
    <property type="entry name" value="PBP2_Bug_TTT"/>
    <property type="match status" value="1"/>
</dbReference>
<feature type="signal peptide" evidence="2">
    <location>
        <begin position="1"/>
        <end position="28"/>
    </location>
</feature>
<name>A0AAE3SX09_9HYPH</name>
<evidence type="ECO:0000313" key="3">
    <source>
        <dbReference type="EMBL" id="MCX8997975.1"/>
    </source>
</evidence>
<keyword evidence="2" id="KW-0732">Signal</keyword>
<dbReference type="SUPFAM" id="SSF53850">
    <property type="entry name" value="Periplasmic binding protein-like II"/>
    <property type="match status" value="1"/>
</dbReference>
<dbReference type="Pfam" id="PF03401">
    <property type="entry name" value="TctC"/>
    <property type="match status" value="1"/>
</dbReference>
<keyword evidence="4" id="KW-1185">Reference proteome</keyword>
<evidence type="ECO:0000313" key="4">
    <source>
        <dbReference type="Proteomes" id="UP001208771"/>
    </source>
</evidence>
<dbReference type="InterPro" id="IPR042100">
    <property type="entry name" value="Bug_dom1"/>
</dbReference>
<sequence length="327" mass="33855">MKLKNGRNIIRTALACLAALSFGAPASAETFPEKPITLVVAWPAGGGHDIVGRLVAEHLGKRLPVSIVVSNVPGAAGSTGVRQVEQAAPDGYTVGVMGLHAIAQSYMNPNATPLSRIAPLALVEKGPAALSVRADSGIGSLAEFIEKAKAEPNAIINSNDGPGGFAFLSAMLIQKQFDIELTTVPYQGFAPSVAALVSGESMSSTVPVPLVADLHNGGQVKILGVAAAERHFFAPDVPTFTEAGYPFEFSDFVGLFLPVGVPEDRVALLEKALLEAMDDDAFKEAAGKVGLMLAPSGAADMAAFIQQQDDAVYPVLDGAGLVKANKR</sequence>
<evidence type="ECO:0000256" key="1">
    <source>
        <dbReference type="ARBA" id="ARBA00006987"/>
    </source>
</evidence>
<reference evidence="3" key="1">
    <citation type="submission" date="2022-07" db="EMBL/GenBank/DDBJ databases">
        <title>Ectorhizobium quercum gen.nov., sp. nov.</title>
        <authorList>
            <person name="Ma T."/>
            <person name="Li Y."/>
        </authorList>
    </citation>
    <scope>NUCLEOTIDE SEQUENCE</scope>
    <source>
        <strain evidence="3">BDR2-2</strain>
    </source>
</reference>
<dbReference type="RefSeq" id="WP_306411766.1">
    <property type="nucleotide sequence ID" value="NZ_JANFPI010000004.1"/>
</dbReference>
<evidence type="ECO:0000256" key="2">
    <source>
        <dbReference type="SAM" id="SignalP"/>
    </source>
</evidence>
<comment type="caution">
    <text evidence="3">The sequence shown here is derived from an EMBL/GenBank/DDBJ whole genome shotgun (WGS) entry which is preliminary data.</text>
</comment>
<protein>
    <submittedName>
        <fullName evidence="3">Tripartite tricarboxylate transporter substrate binding protein</fullName>
    </submittedName>
</protein>
<dbReference type="Proteomes" id="UP001208771">
    <property type="component" value="Unassembled WGS sequence"/>
</dbReference>
<dbReference type="InterPro" id="IPR005064">
    <property type="entry name" value="BUG"/>
</dbReference>
<dbReference type="AlphaFoldDB" id="A0AAE3SX09"/>
<feature type="chain" id="PRO_5042129833" evidence="2">
    <location>
        <begin position="29"/>
        <end position="327"/>
    </location>
</feature>
<dbReference type="Gene3D" id="3.40.190.10">
    <property type="entry name" value="Periplasmic binding protein-like II"/>
    <property type="match status" value="1"/>
</dbReference>
<dbReference type="EMBL" id="JANFPI010000004">
    <property type="protein sequence ID" value="MCX8997975.1"/>
    <property type="molecule type" value="Genomic_DNA"/>
</dbReference>
<accession>A0AAE3SX09</accession>
<comment type="similarity">
    <text evidence="1">Belongs to the UPF0065 (bug) family.</text>
</comment>
<organism evidence="3 4">
    <name type="scientific">Ectorhizobium quercum</name>
    <dbReference type="NCBI Taxonomy" id="2965071"/>
    <lineage>
        <taxon>Bacteria</taxon>
        <taxon>Pseudomonadati</taxon>
        <taxon>Pseudomonadota</taxon>
        <taxon>Alphaproteobacteria</taxon>
        <taxon>Hyphomicrobiales</taxon>
        <taxon>Rhizobiaceae</taxon>
        <taxon>Ectorhizobium</taxon>
    </lineage>
</organism>